<evidence type="ECO:0000313" key="4">
    <source>
        <dbReference type="EMBL" id="QJH94503.1"/>
    </source>
</evidence>
<dbReference type="EMBL" id="MT144601">
    <property type="protein sequence ID" value="QJH94503.1"/>
    <property type="molecule type" value="Genomic_DNA"/>
</dbReference>
<dbReference type="EMBL" id="MT145189">
    <property type="protein sequence ID" value="QJI04709.1"/>
    <property type="molecule type" value="Genomic_DNA"/>
</dbReference>
<name>A0A6H1ZAA4_9ZZZZ</name>
<evidence type="ECO:0000313" key="2">
    <source>
        <dbReference type="EMBL" id="QJA44215.1"/>
    </source>
</evidence>
<dbReference type="EMBL" id="MT141551">
    <property type="protein sequence ID" value="QJA66234.1"/>
    <property type="molecule type" value="Genomic_DNA"/>
</dbReference>
<sequence length="54" mass="6258">MKHNCNLPHKYPLVNSKNTGKHKKRLDKHNPIVYITFKIQIGSTEYAYMLSSIG</sequence>
<feature type="region of interest" description="Disordered" evidence="1">
    <location>
        <begin position="1"/>
        <end position="25"/>
    </location>
</feature>
<proteinExistence type="predicted"/>
<evidence type="ECO:0000313" key="3">
    <source>
        <dbReference type="EMBL" id="QJA66234.1"/>
    </source>
</evidence>
<gene>
    <name evidence="5" type="ORF">MM415A00110_0030</name>
    <name evidence="3" type="ORF">MM415B00359_0045</name>
    <name evidence="2" type="ORF">TM448A00090_0047</name>
    <name evidence="4" type="ORF">TM448B00221_0057</name>
</gene>
<accession>A0A6H1ZAA4</accession>
<dbReference type="EMBL" id="MT143974">
    <property type="protein sequence ID" value="QJA44215.1"/>
    <property type="molecule type" value="Genomic_DNA"/>
</dbReference>
<dbReference type="AlphaFoldDB" id="A0A6H1ZAA4"/>
<organism evidence="2">
    <name type="scientific">viral metagenome</name>
    <dbReference type="NCBI Taxonomy" id="1070528"/>
    <lineage>
        <taxon>unclassified sequences</taxon>
        <taxon>metagenomes</taxon>
        <taxon>organismal metagenomes</taxon>
    </lineage>
</organism>
<evidence type="ECO:0000256" key="1">
    <source>
        <dbReference type="SAM" id="MobiDB-lite"/>
    </source>
</evidence>
<protein>
    <submittedName>
        <fullName evidence="2">Uncharacterized protein</fullName>
    </submittedName>
</protein>
<evidence type="ECO:0000313" key="5">
    <source>
        <dbReference type="EMBL" id="QJI04709.1"/>
    </source>
</evidence>
<reference evidence="2" key="1">
    <citation type="submission" date="2020-03" db="EMBL/GenBank/DDBJ databases">
        <title>The deep terrestrial virosphere.</title>
        <authorList>
            <person name="Holmfeldt K."/>
            <person name="Nilsson E."/>
            <person name="Simone D."/>
            <person name="Lopez-Fernandez M."/>
            <person name="Wu X."/>
            <person name="de Brujin I."/>
            <person name="Lundin D."/>
            <person name="Andersson A."/>
            <person name="Bertilsson S."/>
            <person name="Dopson M."/>
        </authorList>
    </citation>
    <scope>NUCLEOTIDE SEQUENCE</scope>
    <source>
        <strain evidence="5">MM415A00110</strain>
        <strain evidence="3">MM415B00359</strain>
        <strain evidence="2">TM448A00090</strain>
        <strain evidence="4">TM448B00221</strain>
    </source>
</reference>